<evidence type="ECO:0000256" key="5">
    <source>
        <dbReference type="ARBA" id="ARBA00007417"/>
    </source>
</evidence>
<evidence type="ECO:0000259" key="14">
    <source>
        <dbReference type="PROSITE" id="PS51747"/>
    </source>
</evidence>
<evidence type="ECO:0000256" key="11">
    <source>
        <dbReference type="PIRSR" id="PIRSR006769-1"/>
    </source>
</evidence>
<dbReference type="GO" id="GO:0046872">
    <property type="term" value="F:metal ion binding"/>
    <property type="evidence" value="ECO:0007669"/>
    <property type="project" value="UniProtKB-KW"/>
</dbReference>
<comment type="catalytic activity">
    <reaction evidence="10">
        <text>5-amino-6-(5-phospho-D-ribitylamino)uracil + NADP(+) = 5-amino-6-(5-phospho-D-ribosylamino)uracil + NADPH + H(+)</text>
        <dbReference type="Rhea" id="RHEA:17845"/>
        <dbReference type="ChEBI" id="CHEBI:15378"/>
        <dbReference type="ChEBI" id="CHEBI:57783"/>
        <dbReference type="ChEBI" id="CHEBI:58349"/>
        <dbReference type="ChEBI" id="CHEBI:58421"/>
        <dbReference type="ChEBI" id="CHEBI:58453"/>
        <dbReference type="EC" id="1.1.1.193"/>
    </reaction>
</comment>
<feature type="binding site" evidence="12">
    <location>
        <position position="208"/>
    </location>
    <ligand>
        <name>substrate</name>
    </ligand>
</feature>
<feature type="binding site" evidence="13">
    <location>
        <position position="54"/>
    </location>
    <ligand>
        <name>Zn(2+)</name>
        <dbReference type="ChEBI" id="CHEBI:29105"/>
        <note>catalytic</note>
    </ligand>
</feature>
<keyword evidence="6 10" id="KW-0686">Riboflavin biosynthesis</keyword>
<dbReference type="STRING" id="314225.ELI_00150"/>
<feature type="binding site" evidence="13">
    <location>
        <position position="89"/>
    </location>
    <ligand>
        <name>Zn(2+)</name>
        <dbReference type="ChEBI" id="CHEBI:29105"/>
        <note>catalytic</note>
    </ligand>
</feature>
<keyword evidence="8 10" id="KW-0560">Oxidoreductase</keyword>
<dbReference type="UniPathway" id="UPA00275">
    <property type="reaction ID" value="UER00401"/>
</dbReference>
<dbReference type="SUPFAM" id="SSF53597">
    <property type="entry name" value="Dihydrofolate reductase-like"/>
    <property type="match status" value="1"/>
</dbReference>
<feature type="domain" description="CMP/dCMP-type deaminase" evidence="14">
    <location>
        <begin position="5"/>
        <end position="128"/>
    </location>
</feature>
<dbReference type="HOGENOM" id="CLU_036590_1_0_5"/>
<keyword evidence="7 10" id="KW-0521">NADP</keyword>
<dbReference type="PIRSF" id="PIRSF006769">
    <property type="entry name" value="RibD"/>
    <property type="match status" value="1"/>
</dbReference>
<feature type="binding site" evidence="12">
    <location>
        <begin position="257"/>
        <end position="263"/>
    </location>
    <ligand>
        <name>NADP(+)</name>
        <dbReference type="ChEBI" id="CHEBI:58349"/>
    </ligand>
</feature>
<dbReference type="GO" id="GO:0008703">
    <property type="term" value="F:5-amino-6-(5-phosphoribosylamino)uracil reductase activity"/>
    <property type="evidence" value="ECO:0007669"/>
    <property type="project" value="UniProtKB-EC"/>
</dbReference>
<evidence type="ECO:0000256" key="9">
    <source>
        <dbReference type="ARBA" id="ARBA00023268"/>
    </source>
</evidence>
<dbReference type="GO" id="GO:0008835">
    <property type="term" value="F:diaminohydroxyphosphoribosylaminopyrimidine deaminase activity"/>
    <property type="evidence" value="ECO:0007669"/>
    <property type="project" value="UniProtKB-EC"/>
</dbReference>
<keyword evidence="9" id="KW-0511">Multifunctional enzyme</keyword>
<feature type="binding site" evidence="12">
    <location>
        <position position="188"/>
    </location>
    <ligand>
        <name>substrate</name>
    </ligand>
</feature>
<comment type="similarity">
    <text evidence="4 10">In the N-terminal section; belongs to the cytidine and deoxycytidylate deaminase family.</text>
</comment>
<evidence type="ECO:0000256" key="10">
    <source>
        <dbReference type="PIRNR" id="PIRNR006769"/>
    </source>
</evidence>
<evidence type="ECO:0000256" key="3">
    <source>
        <dbReference type="ARBA" id="ARBA00004910"/>
    </source>
</evidence>
<dbReference type="InterPro" id="IPR002734">
    <property type="entry name" value="RibDG_C"/>
</dbReference>
<dbReference type="CDD" id="cd01284">
    <property type="entry name" value="Riboflavin_deaminase-reductase"/>
    <property type="match status" value="1"/>
</dbReference>
<evidence type="ECO:0000313" key="15">
    <source>
        <dbReference type="EMBL" id="ABC62122.1"/>
    </source>
</evidence>
<protein>
    <recommendedName>
        <fullName evidence="10">Riboflavin biosynthesis protein RibD</fullName>
    </recommendedName>
    <domain>
        <recommendedName>
            <fullName evidence="10">Diaminohydroxyphosphoribosylaminopyrimidine deaminase</fullName>
            <shortName evidence="10">DRAP deaminase</shortName>
            <ecNumber evidence="10">3.5.4.26</ecNumber>
        </recommendedName>
        <alternativeName>
            <fullName evidence="10">Riboflavin-specific deaminase</fullName>
        </alternativeName>
    </domain>
    <domain>
        <recommendedName>
            <fullName evidence="10">5-amino-6-(5-phosphoribosylamino)uracil reductase</fullName>
            <ecNumber evidence="10">1.1.1.193</ecNumber>
        </recommendedName>
        <alternativeName>
            <fullName evidence="10">HTP reductase</fullName>
        </alternativeName>
    </domain>
</protein>
<comment type="function">
    <text evidence="1 10">Converts 2,5-diamino-6-(ribosylamino)-4(3h)-pyrimidinone 5'-phosphate into 5-amino-6-(ribosylamino)-2,4(1h,3h)-pyrimidinedione 5'-phosphate.</text>
</comment>
<dbReference type="GO" id="GO:0009231">
    <property type="term" value="P:riboflavin biosynthetic process"/>
    <property type="evidence" value="ECO:0007669"/>
    <property type="project" value="UniProtKB-UniPathway"/>
</dbReference>
<dbReference type="InterPro" id="IPR004794">
    <property type="entry name" value="Eubact_RibD"/>
</dbReference>
<dbReference type="Gene3D" id="3.40.430.10">
    <property type="entry name" value="Dihydrofolate Reductase, subunit A"/>
    <property type="match status" value="2"/>
</dbReference>
<dbReference type="EC" id="1.1.1.193" evidence="10"/>
<evidence type="ECO:0000313" key="16">
    <source>
        <dbReference type="Proteomes" id="UP000008808"/>
    </source>
</evidence>
<keyword evidence="10 13" id="KW-0862">Zinc</keyword>
<dbReference type="RefSeq" id="WP_011413000.1">
    <property type="nucleotide sequence ID" value="NC_007722.1"/>
</dbReference>
<dbReference type="Pfam" id="PF01872">
    <property type="entry name" value="RibD_C"/>
    <property type="match status" value="1"/>
</dbReference>
<feature type="binding site" evidence="12">
    <location>
        <position position="174"/>
    </location>
    <ligand>
        <name>NADP(+)</name>
        <dbReference type="ChEBI" id="CHEBI:58349"/>
    </ligand>
</feature>
<keyword evidence="16" id="KW-1185">Reference proteome</keyword>
<comment type="pathway">
    <text evidence="2 10">Cofactor biosynthesis; riboflavin biosynthesis; 5-amino-6-(D-ribitylamino)uracil from GTP: step 2/4.</text>
</comment>
<dbReference type="InterPro" id="IPR024072">
    <property type="entry name" value="DHFR-like_dom_sf"/>
</dbReference>
<evidence type="ECO:0000256" key="6">
    <source>
        <dbReference type="ARBA" id="ARBA00022619"/>
    </source>
</evidence>
<evidence type="ECO:0000256" key="12">
    <source>
        <dbReference type="PIRSR" id="PIRSR006769-2"/>
    </source>
</evidence>
<dbReference type="Gene3D" id="3.40.140.10">
    <property type="entry name" value="Cytidine Deaminase, domain 2"/>
    <property type="match status" value="1"/>
</dbReference>
<dbReference type="InterPro" id="IPR016193">
    <property type="entry name" value="Cytidine_deaminase-like"/>
</dbReference>
<evidence type="ECO:0000256" key="8">
    <source>
        <dbReference type="ARBA" id="ARBA00023002"/>
    </source>
</evidence>
<organism evidence="15 16">
    <name type="scientific">Erythrobacter litoralis (strain HTCC2594)</name>
    <dbReference type="NCBI Taxonomy" id="314225"/>
    <lineage>
        <taxon>Bacteria</taxon>
        <taxon>Pseudomonadati</taxon>
        <taxon>Pseudomonadota</taxon>
        <taxon>Alphaproteobacteria</taxon>
        <taxon>Sphingomonadales</taxon>
        <taxon>Erythrobacteraceae</taxon>
        <taxon>Erythrobacter/Porphyrobacter group</taxon>
        <taxon>Erythrobacter</taxon>
    </lineage>
</organism>
<name>Q2NDW9_ERYLH</name>
<feature type="binding site" evidence="12">
    <location>
        <position position="204"/>
    </location>
    <ligand>
        <name>NADP(+)</name>
        <dbReference type="ChEBI" id="CHEBI:58349"/>
    </ligand>
</feature>
<feature type="binding site" evidence="12">
    <location>
        <position position="200"/>
    </location>
    <ligand>
        <name>NADP(+)</name>
        <dbReference type="ChEBI" id="CHEBI:58349"/>
    </ligand>
</feature>
<dbReference type="Proteomes" id="UP000008808">
    <property type="component" value="Chromosome"/>
</dbReference>
<evidence type="ECO:0000256" key="7">
    <source>
        <dbReference type="ARBA" id="ARBA00022857"/>
    </source>
</evidence>
<dbReference type="AlphaFoldDB" id="Q2NDW9"/>
<dbReference type="Pfam" id="PF00383">
    <property type="entry name" value="dCMP_cyt_deam_1"/>
    <property type="match status" value="1"/>
</dbReference>
<feature type="binding site" evidence="13">
    <location>
        <position position="79"/>
    </location>
    <ligand>
        <name>Zn(2+)</name>
        <dbReference type="ChEBI" id="CHEBI:29105"/>
        <note>catalytic</note>
    </ligand>
</feature>
<proteinExistence type="inferred from homology"/>
<dbReference type="EC" id="3.5.4.26" evidence="10"/>
<accession>Q2NDW9</accession>
<dbReference type="InterPro" id="IPR050765">
    <property type="entry name" value="Riboflavin_Biosynth_HTPR"/>
</dbReference>
<evidence type="ECO:0000256" key="2">
    <source>
        <dbReference type="ARBA" id="ARBA00004882"/>
    </source>
</evidence>
<comment type="similarity">
    <text evidence="5 10">In the C-terminal section; belongs to the HTP reductase family.</text>
</comment>
<comment type="pathway">
    <text evidence="3 10">Cofactor biosynthesis; riboflavin biosynthesis; 5-amino-6-(D-ribitylamino)uracil from GTP: step 3/4.</text>
</comment>
<dbReference type="PROSITE" id="PS51747">
    <property type="entry name" value="CYT_DCMP_DEAMINASES_2"/>
    <property type="match status" value="1"/>
</dbReference>
<dbReference type="KEGG" id="eli:ELI_00150"/>
<dbReference type="PANTHER" id="PTHR38011">
    <property type="entry name" value="DIHYDROFOLATE REDUCTASE FAMILY PROTEIN (AFU_ORTHOLOGUE AFUA_8G06820)"/>
    <property type="match status" value="1"/>
</dbReference>
<feature type="binding site" evidence="12">
    <location>
        <position position="158"/>
    </location>
    <ligand>
        <name>NADP(+)</name>
        <dbReference type="ChEBI" id="CHEBI:58349"/>
    </ligand>
</feature>
<evidence type="ECO:0000256" key="1">
    <source>
        <dbReference type="ARBA" id="ARBA00002151"/>
    </source>
</evidence>
<feature type="binding site" evidence="12">
    <location>
        <position position="172"/>
    </location>
    <ligand>
        <name>substrate</name>
    </ligand>
</feature>
<feature type="active site" description="Proton donor" evidence="11">
    <location>
        <position position="56"/>
    </location>
</feature>
<sequence>MIGPRGDQDWLAAAARLASRGRPVSAPNPAVGCIIVKQDRVIGRGWTRVGGRPHAEAAALEQAGQDARGATIYVTLEPCAHESDRGPSCADLLVAARPQRVVLAEVDPDRRTHGAGIARLRRSGITVETLPSPAAAASLAGFLTRERLGRPHVTLKLALSLDGCIALASGESQWITGEEARAHCHSRRAMSDAILVGGGTWRADKPRLDVRLPGLEDRSPQRVVLTRGVPIDGVRIINEPAQIDRLEAAQYLYVEGGAGAAASFLAENLVDRLDIYRAPIVIGGGKPAFGNIGLADLTSAHGSWKLVERRQLGSDCYEAYERQRS</sequence>
<dbReference type="NCBIfam" id="TIGR00326">
    <property type="entry name" value="eubact_ribD"/>
    <property type="match status" value="1"/>
</dbReference>
<comment type="cofactor">
    <cofactor evidence="10 13">
        <name>Zn(2+)</name>
        <dbReference type="ChEBI" id="CHEBI:29105"/>
    </cofactor>
    <text evidence="10 13">Binds 1 zinc ion.</text>
</comment>
<keyword evidence="10 13" id="KW-0479">Metal-binding</keyword>
<feature type="binding site" evidence="12">
    <location>
        <position position="255"/>
    </location>
    <ligand>
        <name>substrate</name>
    </ligand>
</feature>
<comment type="catalytic activity">
    <reaction evidence="10">
        <text>2,5-diamino-6-hydroxy-4-(5-phosphoribosylamino)-pyrimidine + H2O + H(+) = 5-amino-6-(5-phospho-D-ribosylamino)uracil + NH4(+)</text>
        <dbReference type="Rhea" id="RHEA:21868"/>
        <dbReference type="ChEBI" id="CHEBI:15377"/>
        <dbReference type="ChEBI" id="CHEBI:15378"/>
        <dbReference type="ChEBI" id="CHEBI:28938"/>
        <dbReference type="ChEBI" id="CHEBI:58453"/>
        <dbReference type="ChEBI" id="CHEBI:58614"/>
        <dbReference type="EC" id="3.5.4.26"/>
    </reaction>
</comment>
<dbReference type="OrthoDB" id="9800865at2"/>
<gene>
    <name evidence="15" type="ordered locus">ELI_00150</name>
</gene>
<dbReference type="InterPro" id="IPR002125">
    <property type="entry name" value="CMP_dCMP_dom"/>
</dbReference>
<dbReference type="PANTHER" id="PTHR38011:SF7">
    <property type="entry name" value="2,5-DIAMINO-6-RIBOSYLAMINO-4(3H)-PYRIMIDINONE 5'-PHOSPHATE REDUCTASE"/>
    <property type="match status" value="1"/>
</dbReference>
<keyword evidence="10" id="KW-0378">Hydrolase</keyword>
<evidence type="ECO:0000256" key="13">
    <source>
        <dbReference type="PIRSR" id="PIRSR006769-3"/>
    </source>
</evidence>
<evidence type="ECO:0000256" key="4">
    <source>
        <dbReference type="ARBA" id="ARBA00005259"/>
    </source>
</evidence>
<feature type="binding site" evidence="12">
    <location>
        <position position="211"/>
    </location>
    <ligand>
        <name>substrate</name>
    </ligand>
</feature>
<reference evidence="16" key="1">
    <citation type="journal article" date="2009" name="J. Bacteriol.">
        <title>Complete genome sequence of Erythrobacter litoralis HTCC2594.</title>
        <authorList>
            <person name="Oh H.M."/>
            <person name="Giovannoni S.J."/>
            <person name="Ferriera S."/>
            <person name="Johnson J."/>
            <person name="Cho J.C."/>
        </authorList>
    </citation>
    <scope>NUCLEOTIDE SEQUENCE [LARGE SCALE GENOMIC DNA]</scope>
    <source>
        <strain evidence="16">HTCC2594</strain>
    </source>
</reference>
<dbReference type="eggNOG" id="COG1985">
    <property type="taxonomic scope" value="Bacteria"/>
</dbReference>
<dbReference type="EMBL" id="CP000157">
    <property type="protein sequence ID" value="ABC62122.1"/>
    <property type="molecule type" value="Genomic_DNA"/>
</dbReference>
<dbReference type="eggNOG" id="COG0117">
    <property type="taxonomic scope" value="Bacteria"/>
</dbReference>
<dbReference type="SUPFAM" id="SSF53927">
    <property type="entry name" value="Cytidine deaminase-like"/>
    <property type="match status" value="1"/>
</dbReference>